<name>U5BPQ7_9BACT</name>
<organism evidence="1 2">
    <name type="scientific">Rhodonellum psychrophilum GCM71 = DSM 17998</name>
    <dbReference type="NCBI Taxonomy" id="1123057"/>
    <lineage>
        <taxon>Bacteria</taxon>
        <taxon>Pseudomonadati</taxon>
        <taxon>Bacteroidota</taxon>
        <taxon>Cytophagia</taxon>
        <taxon>Cytophagales</taxon>
        <taxon>Cytophagaceae</taxon>
        <taxon>Rhodonellum</taxon>
    </lineage>
</organism>
<dbReference type="EMBL" id="AWXR01000025">
    <property type="protein sequence ID" value="ERM82555.1"/>
    <property type="molecule type" value="Genomic_DNA"/>
</dbReference>
<accession>U5BPQ7</accession>
<evidence type="ECO:0000313" key="2">
    <source>
        <dbReference type="Proteomes" id="UP000016843"/>
    </source>
</evidence>
<protein>
    <submittedName>
        <fullName evidence="1">Uncharacterized protein</fullName>
    </submittedName>
</protein>
<keyword evidence="2" id="KW-1185">Reference proteome</keyword>
<dbReference type="PATRIC" id="fig|1123057.7.peg.2581"/>
<dbReference type="eggNOG" id="ENOG502ZBNJ">
    <property type="taxonomic scope" value="Bacteria"/>
</dbReference>
<reference evidence="1 2" key="1">
    <citation type="journal article" date="2013" name="Genome Announc.">
        <title>Draft Genome Sequence of the Psychrophilic and Alkaliphilic Rhodonellum psychrophilum Strain GCM71T.</title>
        <authorList>
            <person name="Hauptmann A.L."/>
            <person name="Glaring M.A."/>
            <person name="Hallin P.F."/>
            <person name="Prieme A."/>
            <person name="Stougaard P."/>
        </authorList>
    </citation>
    <scope>NUCLEOTIDE SEQUENCE [LARGE SCALE GENOMIC DNA]</scope>
    <source>
        <strain evidence="1 2">GCM71</strain>
    </source>
</reference>
<sequence length="216" mass="24037">MSISILNGKSLPSWETLNQETMKLLISIFSFLILTDFAFAQEIPSKEIQITSAVLAAPEDKRAGAMVYGFDEKGDFVVLRKGENEMVCLADDPKSPGFNVSCYHNTLEPFMERGRSLKKEGKSFQEIFDIREAEVKSGKLKMPKDGTTLFALSAEDADFNTKTGEVKNSYLRSVVYIPWATVESTGLPLKPSAPGMPWIMDPGTHRAHIMINPPRN</sequence>
<proteinExistence type="predicted"/>
<comment type="caution">
    <text evidence="1">The sequence shown here is derived from an EMBL/GenBank/DDBJ whole genome shotgun (WGS) entry which is preliminary data.</text>
</comment>
<dbReference type="AlphaFoldDB" id="U5BPQ7"/>
<gene>
    <name evidence="1" type="ORF">P872_05890</name>
</gene>
<evidence type="ECO:0000313" key="1">
    <source>
        <dbReference type="EMBL" id="ERM82555.1"/>
    </source>
</evidence>
<dbReference type="Proteomes" id="UP000016843">
    <property type="component" value="Unassembled WGS sequence"/>
</dbReference>